<dbReference type="OrthoDB" id="1097811at2"/>
<protein>
    <submittedName>
        <fullName evidence="1">Helix-turn-helix domain-containing protein</fullName>
    </submittedName>
</protein>
<dbReference type="Proteomes" id="UP000321790">
    <property type="component" value="Unassembled WGS sequence"/>
</dbReference>
<name>A0A5C7ADW8_9FLAO</name>
<proteinExistence type="predicted"/>
<dbReference type="RefSeq" id="WP_147137484.1">
    <property type="nucleotide sequence ID" value="NZ_VOSC01000033.1"/>
</dbReference>
<accession>A0A5C7ADW8</accession>
<dbReference type="AlphaFoldDB" id="A0A5C7ADW8"/>
<organism evidence="1 2">
    <name type="scientific">Seonamhaeicola algicola</name>
    <dbReference type="NCBI Taxonomy" id="1719036"/>
    <lineage>
        <taxon>Bacteria</taxon>
        <taxon>Pseudomonadati</taxon>
        <taxon>Bacteroidota</taxon>
        <taxon>Flavobacteriia</taxon>
        <taxon>Flavobacteriales</taxon>
        <taxon>Flavobacteriaceae</taxon>
    </lineage>
</organism>
<comment type="caution">
    <text evidence="1">The sequence shown here is derived from an EMBL/GenBank/DDBJ whole genome shotgun (WGS) entry which is preliminary data.</text>
</comment>
<evidence type="ECO:0000313" key="2">
    <source>
        <dbReference type="Proteomes" id="UP000321790"/>
    </source>
</evidence>
<gene>
    <name evidence="1" type="ORF">FUA26_14075</name>
</gene>
<sequence length="120" mass="13924">MENAPVIIERSQIDLNQIASQMIKQLSDSIANKLLEGFKHILESHNPIKPEQPKEYFSIEETCKKLDVCRTTLHNWNKKQELVPDAKCGNRPLYSNVLIDEYLSRTTDSLEDFEFTNTKN</sequence>
<keyword evidence="2" id="KW-1185">Reference proteome</keyword>
<reference evidence="2" key="1">
    <citation type="submission" date="2019-08" db="EMBL/GenBank/DDBJ databases">
        <title>Seonamhaeicola sediminis sp. nov., isolated from marine sediment.</title>
        <authorList>
            <person name="Cao W.R."/>
        </authorList>
    </citation>
    <scope>NUCLEOTIDE SEQUENCE [LARGE SCALE GENOMIC DNA]</scope>
    <source>
        <strain evidence="2">Gy8</strain>
    </source>
</reference>
<dbReference type="EMBL" id="VOSC01000033">
    <property type="protein sequence ID" value="TXE06104.1"/>
    <property type="molecule type" value="Genomic_DNA"/>
</dbReference>
<evidence type="ECO:0000313" key="1">
    <source>
        <dbReference type="EMBL" id="TXE06104.1"/>
    </source>
</evidence>